<accession>A0A919B6H6</accession>
<proteinExistence type="predicted"/>
<reference evidence="1" key="2">
    <citation type="submission" date="2020-09" db="EMBL/GenBank/DDBJ databases">
        <authorList>
            <person name="Sun Q."/>
            <person name="Ohkuma M."/>
        </authorList>
    </citation>
    <scope>NUCLEOTIDE SEQUENCE</scope>
    <source>
        <strain evidence="1">JCM 4059</strain>
    </source>
</reference>
<sequence>MITTRNRQHGRRPKGFSISMDLSGNLAERFPLDADERTKLTEPVALLVELGDTVTTGSVRQLAHELRGRGQLQVVVTRRGRGGRQLVKVMADDTLCAYAADCDQAGRLMRLERTLRKAA</sequence>
<dbReference type="Proteomes" id="UP000638313">
    <property type="component" value="Unassembled WGS sequence"/>
</dbReference>
<gene>
    <name evidence="1" type="ORF">GCM10010218_48420</name>
</gene>
<dbReference type="EMBL" id="BNBD01000011">
    <property type="protein sequence ID" value="GHF61194.1"/>
    <property type="molecule type" value="Genomic_DNA"/>
</dbReference>
<dbReference type="RefSeq" id="WP_190131800.1">
    <property type="nucleotide sequence ID" value="NZ_BNBD01000011.1"/>
</dbReference>
<comment type="caution">
    <text evidence="1">The sequence shown here is derived from an EMBL/GenBank/DDBJ whole genome shotgun (WGS) entry which is preliminary data.</text>
</comment>
<evidence type="ECO:0000313" key="2">
    <source>
        <dbReference type="Proteomes" id="UP000638313"/>
    </source>
</evidence>
<dbReference type="AlphaFoldDB" id="A0A919B6H6"/>
<organism evidence="1 2">
    <name type="scientific">Streptomyces mashuensis</name>
    <dbReference type="NCBI Taxonomy" id="33904"/>
    <lineage>
        <taxon>Bacteria</taxon>
        <taxon>Bacillati</taxon>
        <taxon>Actinomycetota</taxon>
        <taxon>Actinomycetes</taxon>
        <taxon>Kitasatosporales</taxon>
        <taxon>Streptomycetaceae</taxon>
        <taxon>Streptomyces</taxon>
    </lineage>
</organism>
<protein>
    <submittedName>
        <fullName evidence="1">Uncharacterized protein</fullName>
    </submittedName>
</protein>
<name>A0A919B6H6_9ACTN</name>
<reference evidence="1" key="1">
    <citation type="journal article" date="2014" name="Int. J. Syst. Evol. Microbiol.">
        <title>Complete genome sequence of Corynebacterium casei LMG S-19264T (=DSM 44701T), isolated from a smear-ripened cheese.</title>
        <authorList>
            <consortium name="US DOE Joint Genome Institute (JGI-PGF)"/>
            <person name="Walter F."/>
            <person name="Albersmeier A."/>
            <person name="Kalinowski J."/>
            <person name="Ruckert C."/>
        </authorList>
    </citation>
    <scope>NUCLEOTIDE SEQUENCE</scope>
    <source>
        <strain evidence="1">JCM 4059</strain>
    </source>
</reference>
<evidence type="ECO:0000313" key="1">
    <source>
        <dbReference type="EMBL" id="GHF61194.1"/>
    </source>
</evidence>
<keyword evidence="2" id="KW-1185">Reference proteome</keyword>